<dbReference type="EMBL" id="LK032568">
    <property type="protein sequence ID" value="CDY43799.1"/>
    <property type="molecule type" value="Genomic_DNA"/>
</dbReference>
<feature type="region of interest" description="Disordered" evidence="1">
    <location>
        <begin position="183"/>
        <end position="323"/>
    </location>
</feature>
<dbReference type="Gramene" id="CDY43799">
    <property type="protein sequence ID" value="CDY43799"/>
    <property type="gene ID" value="GSBRNA2T00077304001"/>
</dbReference>
<evidence type="ECO:0000313" key="2">
    <source>
        <dbReference type="EMBL" id="CDY43799.1"/>
    </source>
</evidence>
<feature type="compositionally biased region" description="Low complexity" evidence="1">
    <location>
        <begin position="279"/>
        <end position="291"/>
    </location>
</feature>
<proteinExistence type="predicted"/>
<gene>
    <name evidence="2" type="primary">BnaA06g23350D</name>
    <name evidence="2" type="ORF">GSBRNA2T00077304001</name>
</gene>
<feature type="compositionally biased region" description="Basic and acidic residues" evidence="1">
    <location>
        <begin position="227"/>
        <end position="243"/>
    </location>
</feature>
<dbReference type="PaxDb" id="3708-A0A078I2H1"/>
<evidence type="ECO:0000313" key="3">
    <source>
        <dbReference type="Proteomes" id="UP000028999"/>
    </source>
</evidence>
<feature type="compositionally biased region" description="Polar residues" evidence="1">
    <location>
        <begin position="314"/>
        <end position="323"/>
    </location>
</feature>
<protein>
    <submittedName>
        <fullName evidence="2">BnaA06g23350D protein</fullName>
    </submittedName>
</protein>
<name>A0A078I2H1_BRANA</name>
<feature type="compositionally biased region" description="Basic and acidic residues" evidence="1">
    <location>
        <begin position="269"/>
        <end position="278"/>
    </location>
</feature>
<keyword evidence="3" id="KW-1185">Reference proteome</keyword>
<dbReference type="AlphaFoldDB" id="A0A078I2H1"/>
<reference evidence="2 3" key="1">
    <citation type="journal article" date="2014" name="Science">
        <title>Plant genetics. Early allopolyploid evolution in the post-Neolithic Brassica napus oilseed genome.</title>
        <authorList>
            <person name="Chalhoub B."/>
            <person name="Denoeud F."/>
            <person name="Liu S."/>
            <person name="Parkin I.A."/>
            <person name="Tang H."/>
            <person name="Wang X."/>
            <person name="Chiquet J."/>
            <person name="Belcram H."/>
            <person name="Tong C."/>
            <person name="Samans B."/>
            <person name="Correa M."/>
            <person name="Da Silva C."/>
            <person name="Just J."/>
            <person name="Falentin C."/>
            <person name="Koh C.S."/>
            <person name="Le Clainche I."/>
            <person name="Bernard M."/>
            <person name="Bento P."/>
            <person name="Noel B."/>
            <person name="Labadie K."/>
            <person name="Alberti A."/>
            <person name="Charles M."/>
            <person name="Arnaud D."/>
            <person name="Guo H."/>
            <person name="Daviaud C."/>
            <person name="Alamery S."/>
            <person name="Jabbari K."/>
            <person name="Zhao M."/>
            <person name="Edger P.P."/>
            <person name="Chelaifa H."/>
            <person name="Tack D."/>
            <person name="Lassalle G."/>
            <person name="Mestiri I."/>
            <person name="Schnel N."/>
            <person name="Le Paslier M.C."/>
            <person name="Fan G."/>
            <person name="Renault V."/>
            <person name="Bayer P.E."/>
            <person name="Golicz A.A."/>
            <person name="Manoli S."/>
            <person name="Lee T.H."/>
            <person name="Thi V.H."/>
            <person name="Chalabi S."/>
            <person name="Hu Q."/>
            <person name="Fan C."/>
            <person name="Tollenaere R."/>
            <person name="Lu Y."/>
            <person name="Battail C."/>
            <person name="Shen J."/>
            <person name="Sidebottom C.H."/>
            <person name="Wang X."/>
            <person name="Canaguier A."/>
            <person name="Chauveau A."/>
            <person name="Berard A."/>
            <person name="Deniot G."/>
            <person name="Guan M."/>
            <person name="Liu Z."/>
            <person name="Sun F."/>
            <person name="Lim Y.P."/>
            <person name="Lyons E."/>
            <person name="Town C.D."/>
            <person name="Bancroft I."/>
            <person name="Wang X."/>
            <person name="Meng J."/>
            <person name="Ma J."/>
            <person name="Pires J.C."/>
            <person name="King G.J."/>
            <person name="Brunel D."/>
            <person name="Delourme R."/>
            <person name="Renard M."/>
            <person name="Aury J.M."/>
            <person name="Adams K.L."/>
            <person name="Batley J."/>
            <person name="Snowdon R.J."/>
            <person name="Tost J."/>
            <person name="Edwards D."/>
            <person name="Zhou Y."/>
            <person name="Hua W."/>
            <person name="Sharpe A.G."/>
            <person name="Paterson A.H."/>
            <person name="Guan C."/>
            <person name="Wincker P."/>
        </authorList>
    </citation>
    <scope>NUCLEOTIDE SEQUENCE [LARGE SCALE GENOMIC DNA]</scope>
    <source>
        <strain evidence="3">cv. Darmor-bzh</strain>
    </source>
</reference>
<sequence>MALESRSFLIIGPSIAPSLLGFVISQATRNLISLPLSPPAVKPCRTSEGQVRRTSATPTLFSSSTSPSVRLQMIFILYSRSTGRSSMSSSPEIEGLVIRVVLHLFDISIKMKLTKLWKGLMDERLMAEKSLFSLLNTALMQRRFQKEELWNHLQGHEGQEAVVLEGAVALIDAVVLGEAAVPAGGPEMITGKETTGRGAEVEAMKGRDRHHDKDRDYRRRSRSRSASPDDKRRVRGRYDDERRSRSRSLSASPARRSRSPISASPLKASPERRSKERSLTPASRSRSPRSPSLEKASPERKSNDRSPSPRDTARSQSPNAEVG</sequence>
<organism evidence="2 3">
    <name type="scientific">Brassica napus</name>
    <name type="common">Rape</name>
    <dbReference type="NCBI Taxonomy" id="3708"/>
    <lineage>
        <taxon>Eukaryota</taxon>
        <taxon>Viridiplantae</taxon>
        <taxon>Streptophyta</taxon>
        <taxon>Embryophyta</taxon>
        <taxon>Tracheophyta</taxon>
        <taxon>Spermatophyta</taxon>
        <taxon>Magnoliopsida</taxon>
        <taxon>eudicotyledons</taxon>
        <taxon>Gunneridae</taxon>
        <taxon>Pentapetalae</taxon>
        <taxon>rosids</taxon>
        <taxon>malvids</taxon>
        <taxon>Brassicales</taxon>
        <taxon>Brassicaceae</taxon>
        <taxon>Brassiceae</taxon>
        <taxon>Brassica</taxon>
    </lineage>
</organism>
<evidence type="ECO:0000256" key="1">
    <source>
        <dbReference type="SAM" id="MobiDB-lite"/>
    </source>
</evidence>
<feature type="compositionally biased region" description="Basic and acidic residues" evidence="1">
    <location>
        <begin position="296"/>
        <end position="313"/>
    </location>
</feature>
<dbReference type="Proteomes" id="UP000028999">
    <property type="component" value="Unassembled WGS sequence"/>
</dbReference>
<dbReference type="STRING" id="3708.A0A078I2H1"/>
<accession>A0A078I2H1</accession>
<feature type="compositionally biased region" description="Low complexity" evidence="1">
    <location>
        <begin position="247"/>
        <end position="265"/>
    </location>
</feature>
<feature type="compositionally biased region" description="Basic and acidic residues" evidence="1">
    <location>
        <begin position="199"/>
        <end position="217"/>
    </location>
</feature>